<gene>
    <name evidence="1" type="ORF">OYT1_ch0605</name>
</gene>
<dbReference type="RefSeq" id="WP_062625415.1">
    <property type="nucleotide sequence ID" value="NZ_AP018738.1"/>
</dbReference>
<dbReference type="Gene3D" id="3.30.450.30">
    <property type="entry name" value="Dynein light chain 2a, cytoplasmic"/>
    <property type="match status" value="1"/>
</dbReference>
<dbReference type="EMBL" id="AP018738">
    <property type="protein sequence ID" value="BBE50172.1"/>
    <property type="molecule type" value="Genomic_DNA"/>
</dbReference>
<evidence type="ECO:0000313" key="1">
    <source>
        <dbReference type="EMBL" id="BBE50172.1"/>
    </source>
</evidence>
<sequence>MSDLNGVTQRLLKQVSGCMGVGVVEIESGLLISVAHNVSYLDEYFVESAAAAAVDIFRGRTVVTIEKLLSDQRGEQVSNLINEVQISTNSTYIFMAPVPGKPHMLLVMVTARKTNLGMGWVALRGALSEIAPHCP</sequence>
<evidence type="ECO:0008006" key="3">
    <source>
        <dbReference type="Google" id="ProtNLM"/>
    </source>
</evidence>
<dbReference type="OrthoDB" id="3531601at2"/>
<dbReference type="STRING" id="1188319.OYT1_00147"/>
<evidence type="ECO:0000313" key="2">
    <source>
        <dbReference type="Proteomes" id="UP000033070"/>
    </source>
</evidence>
<organism evidence="1 2">
    <name type="scientific">Ferriphaselus amnicola</name>
    <dbReference type="NCBI Taxonomy" id="1188319"/>
    <lineage>
        <taxon>Bacteria</taxon>
        <taxon>Pseudomonadati</taxon>
        <taxon>Pseudomonadota</taxon>
        <taxon>Betaproteobacteria</taxon>
        <taxon>Nitrosomonadales</taxon>
        <taxon>Gallionellaceae</taxon>
        <taxon>Ferriphaselus</taxon>
    </lineage>
</organism>
<dbReference type="AlphaFoldDB" id="A0A2Z6G9Q3"/>
<name>A0A2Z6G9Q3_9PROT</name>
<accession>A0A2Z6G9Q3</accession>
<proteinExistence type="predicted"/>
<dbReference type="Proteomes" id="UP000033070">
    <property type="component" value="Chromosome"/>
</dbReference>
<protein>
    <recommendedName>
        <fullName evidence="3">Roadblock/LAMTOR2 domain-containing protein</fullName>
    </recommendedName>
</protein>
<reference evidence="1 2" key="1">
    <citation type="submission" date="2018-06" db="EMBL/GenBank/DDBJ databases">
        <title>OYT1 Genome Sequencing.</title>
        <authorList>
            <person name="Kato S."/>
            <person name="Itoh T."/>
            <person name="Ohkuma M."/>
        </authorList>
    </citation>
    <scope>NUCLEOTIDE SEQUENCE [LARGE SCALE GENOMIC DNA]</scope>
    <source>
        <strain evidence="1 2">OYT1</strain>
    </source>
</reference>
<dbReference type="KEGG" id="fam:OYT1_ch0605"/>
<keyword evidence="2" id="KW-1185">Reference proteome</keyword>